<comment type="caution">
    <text evidence="1">The sequence shown here is derived from an EMBL/GenBank/DDBJ whole genome shotgun (WGS) entry which is preliminary data.</text>
</comment>
<dbReference type="AntiFam" id="ANF00095">
    <property type="entry name" value="Shadow ORF (opposite ABC transporters)"/>
</dbReference>
<dbReference type="EMBL" id="VSSQ01017696">
    <property type="protein sequence ID" value="MPM60235.1"/>
    <property type="molecule type" value="Genomic_DNA"/>
</dbReference>
<evidence type="ECO:0000313" key="1">
    <source>
        <dbReference type="EMBL" id="MPM60235.1"/>
    </source>
</evidence>
<dbReference type="AlphaFoldDB" id="A0A645B485"/>
<accession>A0A645B485</accession>
<proteinExistence type="predicted"/>
<sequence length="110" mass="11519">MAGGDVLQLVQAAQEGRFARPRGADDRHDLALLDGQVDIAQDPVVTEGFRQVGDDDDVRALRHRDAAGSCSTGRLLGVGLLGVGLLGCGHLLNLLSTALDARVSSPMTMK</sequence>
<protein>
    <submittedName>
        <fullName evidence="1">Uncharacterized protein</fullName>
    </submittedName>
</protein>
<name>A0A645B485_9ZZZZ</name>
<reference evidence="1" key="1">
    <citation type="submission" date="2019-08" db="EMBL/GenBank/DDBJ databases">
        <authorList>
            <person name="Kucharzyk K."/>
            <person name="Murdoch R.W."/>
            <person name="Higgins S."/>
            <person name="Loffler F."/>
        </authorList>
    </citation>
    <scope>NUCLEOTIDE SEQUENCE</scope>
</reference>
<organism evidence="1">
    <name type="scientific">bioreactor metagenome</name>
    <dbReference type="NCBI Taxonomy" id="1076179"/>
    <lineage>
        <taxon>unclassified sequences</taxon>
        <taxon>metagenomes</taxon>
        <taxon>ecological metagenomes</taxon>
    </lineage>
</organism>
<gene>
    <name evidence="1" type="ORF">SDC9_107086</name>
</gene>